<organism evidence="2 3">
    <name type="scientific">Maribacter litoralis</name>
    <dbReference type="NCBI Taxonomy" id="2059726"/>
    <lineage>
        <taxon>Bacteria</taxon>
        <taxon>Pseudomonadati</taxon>
        <taxon>Bacteroidota</taxon>
        <taxon>Flavobacteriia</taxon>
        <taxon>Flavobacteriales</taxon>
        <taxon>Flavobacteriaceae</taxon>
        <taxon>Maribacter</taxon>
    </lineage>
</organism>
<dbReference type="RefSeq" id="WP_116769835.1">
    <property type="nucleotide sequence ID" value="NZ_JBDVRX010000146.1"/>
</dbReference>
<dbReference type="Proteomes" id="UP000430202">
    <property type="component" value="Unassembled WGS sequence"/>
</dbReference>
<reference evidence="2 3" key="1">
    <citation type="submission" date="2019-10" db="EMBL/GenBank/DDBJ databases">
        <authorList>
            <person name="Karimi E."/>
        </authorList>
    </citation>
    <scope>NUCLEOTIDE SEQUENCE [LARGE SCALE GENOMIC DNA]</scope>
    <source>
        <strain evidence="2">Maribacter sp. 151</strain>
    </source>
</reference>
<evidence type="ECO:0008006" key="4">
    <source>
        <dbReference type="Google" id="ProtNLM"/>
    </source>
</evidence>
<proteinExistence type="predicted"/>
<evidence type="ECO:0000313" key="2">
    <source>
        <dbReference type="EMBL" id="VXB04679.1"/>
    </source>
</evidence>
<protein>
    <recommendedName>
        <fullName evidence="4">Outer membrane protein beta-barrel domain-containing protein</fullName>
    </recommendedName>
</protein>
<name>A0A653MKR7_9FLAO</name>
<dbReference type="EMBL" id="CABWLR010000001">
    <property type="protein sequence ID" value="VXB04679.1"/>
    <property type="molecule type" value="Genomic_DNA"/>
</dbReference>
<dbReference type="OrthoDB" id="978645at2"/>
<evidence type="ECO:0000256" key="1">
    <source>
        <dbReference type="SAM" id="SignalP"/>
    </source>
</evidence>
<evidence type="ECO:0000313" key="3">
    <source>
        <dbReference type="Proteomes" id="UP000430202"/>
    </source>
</evidence>
<feature type="chain" id="PRO_5024957338" description="Outer membrane protein beta-barrel domain-containing protein" evidence="1">
    <location>
        <begin position="21"/>
        <end position="153"/>
    </location>
</feature>
<keyword evidence="1" id="KW-0732">Signal</keyword>
<keyword evidence="3" id="KW-1185">Reference proteome</keyword>
<accession>A0A653MKR7</accession>
<feature type="signal peptide" evidence="1">
    <location>
        <begin position="1"/>
        <end position="20"/>
    </location>
</feature>
<dbReference type="AlphaFoldDB" id="A0A653MKR7"/>
<gene>
    <name evidence="2" type="ORF">MARI151_10378</name>
</gene>
<sequence length="153" mass="16419">MKKLLFLVAAVFLGSNISNAQSDYTFAAGLGLDLFSGATLVGPSAKYFFAEEHAGQAEVMFETGLTTITALYEYHGAFSGADGLQWFAGGGPSILFIRDFSTEIALRPVVGLDYKINDVPLAFSFDWRPFIGLGDILGNEVGAFGIGVRYVIE</sequence>